<dbReference type="Pfam" id="PF01055">
    <property type="entry name" value="Glyco_hydro_31_2nd"/>
    <property type="match status" value="1"/>
</dbReference>
<dbReference type="AlphaFoldDB" id="A0A845FXN1"/>
<dbReference type="Pfam" id="PF17137">
    <property type="entry name" value="DUF5110"/>
    <property type="match status" value="1"/>
</dbReference>
<accession>A0A845FXN1</accession>
<sequence length="769" mass="83871">MTNNLLRAAVALALASLCAVSMPARAEAVAPAASAAVRSASGLTVTTAQGTVRIEPWSERIVHVLSGPAAPWDGNYNPAVIARPGSVDWTLTETADYYQLATSALSVRVAKAWGGVSFHDAQGKQMLAESGRDASKAGVMQGFDYSGPVFGLGQHQNGKLDYRGTTVRLQQANRDVAVPMLATPEGFGILWNNASVTQVDAGLPAGPYPLVIRSEAGQGSDYHFILGPELDEVVAGYRELTGRAPMMARWTWGLWQSKEHYATQAELLDIAARYRAMKVPLDAVVQDWQYWQPGAWGEHQMDPARYPDPKGMLDQLHGQHVHAILSVWARFDAGTRNTAELEKAGVLYPELYNNVYPAGKGRWYDAYSPRGRQLYWEQINRTLAPAGWDGWWLDASEAELGGWWGQMRDVATAAGPGAQVYNAYPLLHTTAVFEGSAQAAPAKRPFILTRSAYSGQQRNAAITWSGDTMGTWDVLRAQLPAALNFTLSGIPYWAADIGGFFGGNPADPEYAELYTRWYQFGAFNPMFRVHGTGEGKEIWRFGPATQRILRDVTQLRYRLLPYIYSASWDVTSRNGTMMRALAMDFRADAQAVATADQYMFGKALMVAPVMTPHTDVRTVYLPAQNEWFDFWTGKRYAGGKVIAAKADIATIPLFARAGSILPLGPVLQYADEQSAQPLELRVYPGRDGSVELYDDAGDGQGYARGERATRRIAWSQAGGKLAIAPVEGSFPGMRREQAFVVRCAATPAGKGVHVVAGDAAVEVSLPGCR</sequence>
<evidence type="ECO:0000259" key="5">
    <source>
        <dbReference type="Pfam" id="PF17137"/>
    </source>
</evidence>
<feature type="domain" description="Glycoside hydrolase family 31 TIM barrel" evidence="4">
    <location>
        <begin position="245"/>
        <end position="566"/>
    </location>
</feature>
<dbReference type="GO" id="GO:0004553">
    <property type="term" value="F:hydrolase activity, hydrolyzing O-glycosyl compounds"/>
    <property type="evidence" value="ECO:0007669"/>
    <property type="project" value="InterPro"/>
</dbReference>
<dbReference type="RefSeq" id="WP_161095291.1">
    <property type="nucleotide sequence ID" value="NZ_WWCW01000003.1"/>
</dbReference>
<dbReference type="InterPro" id="IPR011013">
    <property type="entry name" value="Gal_mutarotase_sf_dom"/>
</dbReference>
<comment type="caution">
    <text evidence="7">The sequence shown here is derived from an EMBL/GenBank/DDBJ whole genome shotgun (WGS) entry which is preliminary data.</text>
</comment>
<protein>
    <submittedName>
        <fullName evidence="7">DUF5110 domain-containing protein</fullName>
    </submittedName>
</protein>
<gene>
    <name evidence="7" type="ORF">GTP91_02225</name>
</gene>
<dbReference type="CDD" id="cd06591">
    <property type="entry name" value="GH31_xylosidase_XylS"/>
    <property type="match status" value="1"/>
</dbReference>
<feature type="domain" description="Glycosyl hydrolase family 31 C-terminal" evidence="6">
    <location>
        <begin position="576"/>
        <end position="661"/>
    </location>
</feature>
<dbReference type="InterPro" id="IPR048395">
    <property type="entry name" value="Glyco_hydro_31_C"/>
</dbReference>
<dbReference type="PANTHER" id="PTHR43863:SF2">
    <property type="entry name" value="MALTASE-GLUCOAMYLASE"/>
    <property type="match status" value="1"/>
</dbReference>
<evidence type="ECO:0000256" key="2">
    <source>
        <dbReference type="RuleBase" id="RU361185"/>
    </source>
</evidence>
<dbReference type="SUPFAM" id="SSF51011">
    <property type="entry name" value="Glycosyl hydrolase domain"/>
    <property type="match status" value="1"/>
</dbReference>
<dbReference type="PANTHER" id="PTHR43863">
    <property type="entry name" value="HYDROLASE, PUTATIVE (AFU_ORTHOLOGUE AFUA_1G03140)-RELATED"/>
    <property type="match status" value="1"/>
</dbReference>
<keyword evidence="3" id="KW-0732">Signal</keyword>
<dbReference type="EMBL" id="WWCW01000003">
    <property type="protein sequence ID" value="MYM85992.1"/>
    <property type="molecule type" value="Genomic_DNA"/>
</dbReference>
<dbReference type="InterPro" id="IPR013780">
    <property type="entry name" value="Glyco_hydro_b"/>
</dbReference>
<dbReference type="Proteomes" id="UP000470302">
    <property type="component" value="Unassembled WGS sequence"/>
</dbReference>
<dbReference type="Gene3D" id="2.60.40.1760">
    <property type="entry name" value="glycosyl hydrolase (family 31)"/>
    <property type="match status" value="1"/>
</dbReference>
<name>A0A845FXN1_9BURK</name>
<evidence type="ECO:0000313" key="8">
    <source>
        <dbReference type="Proteomes" id="UP000470302"/>
    </source>
</evidence>
<dbReference type="InterPro" id="IPR051816">
    <property type="entry name" value="Glycosyl_Hydrolase_31"/>
</dbReference>
<dbReference type="Pfam" id="PF21365">
    <property type="entry name" value="Glyco_hydro_31_3rd"/>
    <property type="match status" value="1"/>
</dbReference>
<evidence type="ECO:0000259" key="4">
    <source>
        <dbReference type="Pfam" id="PF01055"/>
    </source>
</evidence>
<dbReference type="Gene3D" id="2.60.40.1180">
    <property type="entry name" value="Golgi alpha-mannosidase II"/>
    <property type="match status" value="2"/>
</dbReference>
<dbReference type="InterPro" id="IPR000322">
    <property type="entry name" value="Glyco_hydro_31_TIM"/>
</dbReference>
<dbReference type="GO" id="GO:0030246">
    <property type="term" value="F:carbohydrate binding"/>
    <property type="evidence" value="ECO:0007669"/>
    <property type="project" value="InterPro"/>
</dbReference>
<dbReference type="SUPFAM" id="SSF51445">
    <property type="entry name" value="(Trans)glycosidases"/>
    <property type="match status" value="1"/>
</dbReference>
<dbReference type="GO" id="GO:0005975">
    <property type="term" value="P:carbohydrate metabolic process"/>
    <property type="evidence" value="ECO:0007669"/>
    <property type="project" value="InterPro"/>
</dbReference>
<feature type="chain" id="PRO_5032583515" evidence="3">
    <location>
        <begin position="27"/>
        <end position="769"/>
    </location>
</feature>
<organism evidence="7 8">
    <name type="scientific">Duganella vulcania</name>
    <dbReference type="NCBI Taxonomy" id="2692166"/>
    <lineage>
        <taxon>Bacteria</taxon>
        <taxon>Pseudomonadati</taxon>
        <taxon>Pseudomonadota</taxon>
        <taxon>Betaproteobacteria</taxon>
        <taxon>Burkholderiales</taxon>
        <taxon>Oxalobacteraceae</taxon>
        <taxon>Telluria group</taxon>
        <taxon>Duganella</taxon>
    </lineage>
</organism>
<dbReference type="InterPro" id="IPR017853">
    <property type="entry name" value="GH"/>
</dbReference>
<feature type="domain" description="DUF5110" evidence="5">
    <location>
        <begin position="677"/>
        <end position="742"/>
    </location>
</feature>
<reference evidence="7 8" key="1">
    <citation type="submission" date="2020-01" db="EMBL/GenBank/DDBJ databases">
        <title>Novel species isolated from a subtropical stream in China.</title>
        <authorList>
            <person name="Lu H."/>
        </authorList>
    </citation>
    <scope>NUCLEOTIDE SEQUENCE [LARGE SCALE GENOMIC DNA]</scope>
    <source>
        <strain evidence="7 8">FT82W</strain>
    </source>
</reference>
<comment type="similarity">
    <text evidence="1 2">Belongs to the glycosyl hydrolase 31 family.</text>
</comment>
<evidence type="ECO:0000313" key="7">
    <source>
        <dbReference type="EMBL" id="MYM85992.1"/>
    </source>
</evidence>
<dbReference type="InterPro" id="IPR033403">
    <property type="entry name" value="DUF5110"/>
</dbReference>
<feature type="signal peptide" evidence="3">
    <location>
        <begin position="1"/>
        <end position="26"/>
    </location>
</feature>
<evidence type="ECO:0000256" key="1">
    <source>
        <dbReference type="ARBA" id="ARBA00007806"/>
    </source>
</evidence>
<dbReference type="CDD" id="cd14752">
    <property type="entry name" value="GH31_N"/>
    <property type="match status" value="1"/>
</dbReference>
<keyword evidence="2" id="KW-0378">Hydrolase</keyword>
<evidence type="ECO:0000256" key="3">
    <source>
        <dbReference type="SAM" id="SignalP"/>
    </source>
</evidence>
<keyword evidence="2" id="KW-0326">Glycosidase</keyword>
<dbReference type="SUPFAM" id="SSF74650">
    <property type="entry name" value="Galactose mutarotase-like"/>
    <property type="match status" value="1"/>
</dbReference>
<evidence type="ECO:0000259" key="6">
    <source>
        <dbReference type="Pfam" id="PF21365"/>
    </source>
</evidence>
<dbReference type="Gene3D" id="3.20.20.80">
    <property type="entry name" value="Glycosidases"/>
    <property type="match status" value="1"/>
</dbReference>
<proteinExistence type="inferred from homology"/>